<dbReference type="Gene3D" id="3.40.50.300">
    <property type="entry name" value="P-loop containing nucleotide triphosphate hydrolases"/>
    <property type="match status" value="1"/>
</dbReference>
<dbReference type="InterPro" id="IPR003959">
    <property type="entry name" value="ATPase_AAA_core"/>
</dbReference>
<protein>
    <submittedName>
        <fullName evidence="2">AAA family ATPase</fullName>
    </submittedName>
</protein>
<dbReference type="GO" id="GO:0005524">
    <property type="term" value="F:ATP binding"/>
    <property type="evidence" value="ECO:0007669"/>
    <property type="project" value="InterPro"/>
</dbReference>
<evidence type="ECO:0000313" key="2">
    <source>
        <dbReference type="EMBL" id="HCK24835.1"/>
    </source>
</evidence>
<dbReference type="SUPFAM" id="SSF52540">
    <property type="entry name" value="P-loop containing nucleoside triphosphate hydrolases"/>
    <property type="match status" value="1"/>
</dbReference>
<evidence type="ECO:0000259" key="1">
    <source>
        <dbReference type="Pfam" id="PF13304"/>
    </source>
</evidence>
<organism evidence="2 3">
    <name type="scientific">Bacteroides graminisolvens</name>
    <dbReference type="NCBI Taxonomy" id="477666"/>
    <lineage>
        <taxon>Bacteria</taxon>
        <taxon>Pseudomonadati</taxon>
        <taxon>Bacteroidota</taxon>
        <taxon>Bacteroidia</taxon>
        <taxon>Bacteroidales</taxon>
        <taxon>Bacteroidaceae</taxon>
        <taxon>Bacteroides</taxon>
    </lineage>
</organism>
<dbReference type="PANTHER" id="PTHR40396:SF1">
    <property type="entry name" value="ATPASE AAA-TYPE CORE DOMAIN-CONTAINING PROTEIN"/>
    <property type="match status" value="1"/>
</dbReference>
<accession>A0A3D2SEZ6</accession>
<comment type="caution">
    <text evidence="2">The sequence shown here is derived from an EMBL/GenBank/DDBJ whole genome shotgun (WGS) entry which is preliminary data.</text>
</comment>
<reference evidence="2 3" key="1">
    <citation type="journal article" date="2018" name="Nat. Biotechnol.">
        <title>A standardized bacterial taxonomy based on genome phylogeny substantially revises the tree of life.</title>
        <authorList>
            <person name="Parks D.H."/>
            <person name="Chuvochina M."/>
            <person name="Waite D.W."/>
            <person name="Rinke C."/>
            <person name="Skarshewski A."/>
            <person name="Chaumeil P.A."/>
            <person name="Hugenholtz P."/>
        </authorList>
    </citation>
    <scope>NUCLEOTIDE SEQUENCE [LARGE SCALE GENOMIC DNA]</scope>
    <source>
        <strain evidence="2">UBA9667</strain>
    </source>
</reference>
<dbReference type="GO" id="GO:0016887">
    <property type="term" value="F:ATP hydrolysis activity"/>
    <property type="evidence" value="ECO:0007669"/>
    <property type="project" value="InterPro"/>
</dbReference>
<dbReference type="AlphaFoldDB" id="A0A3D2SEZ6"/>
<proteinExistence type="predicted"/>
<dbReference type="Pfam" id="PF13304">
    <property type="entry name" value="AAA_21"/>
    <property type="match status" value="2"/>
</dbReference>
<dbReference type="EMBL" id="DPVG01000315">
    <property type="protein sequence ID" value="HCK24835.1"/>
    <property type="molecule type" value="Genomic_DNA"/>
</dbReference>
<gene>
    <name evidence="2" type="ORF">DHW31_08670</name>
</gene>
<name>A0A3D2SEZ6_9BACE</name>
<sequence length="398" mass="45252">MDVDPTIQLDDDVTLLKSKAIYGANASGKSNIVKAFGSFIRIVQHSVKDEQILEKHMAPFFLSTETFDKPVFMQLVFRCEGVRYRYGFQADRERIHSEWLYATPGKREQPYFIRDNDTLIKINKKNFSEADVVVKLIDNEKGNPIFRKNSLFLTSLAAFGVGKISKMLLNEIARFMVVDGLKHPGAFDQTTASLEMPGMKKLVQTFLAMADAGINELKTIEVPDENVGESGNLAKKRKIVVAVKDVYDANHKLFSTMPFPFSLFESEGTNKMYEISTFIINALREGRVLVIDEFDARFHPLITQKIVELFNSQGNKYGQLIFVTHDTNLLSADLLRRDQIDFVEKDTYGSSHLYTLVQFKGVRDNDPFEKNYIKGKYGAIPFVGDFNNLFAHFEDAEA</sequence>
<evidence type="ECO:0000313" key="3">
    <source>
        <dbReference type="Proteomes" id="UP000263098"/>
    </source>
</evidence>
<dbReference type="InterPro" id="IPR027417">
    <property type="entry name" value="P-loop_NTPase"/>
</dbReference>
<dbReference type="PANTHER" id="PTHR40396">
    <property type="entry name" value="ATPASE-LIKE PROTEIN"/>
    <property type="match status" value="1"/>
</dbReference>
<feature type="domain" description="ATPase AAA-type core" evidence="1">
    <location>
        <begin position="20"/>
        <end position="118"/>
    </location>
</feature>
<dbReference type="Proteomes" id="UP000263098">
    <property type="component" value="Unassembled WGS sequence"/>
</dbReference>
<feature type="domain" description="ATPase AAA-type core" evidence="1">
    <location>
        <begin position="258"/>
        <end position="331"/>
    </location>
</feature>